<comment type="subunit">
    <text evidence="13">Homodimer.</text>
</comment>
<keyword evidence="6 13" id="KW-0949">S-adenosyl-L-methionine</keyword>
<dbReference type="PIRSF" id="PIRSF001619">
    <property type="entry name" value="Biotin_synth"/>
    <property type="match status" value="1"/>
</dbReference>
<dbReference type="SFLD" id="SFLDS00029">
    <property type="entry name" value="Radical_SAM"/>
    <property type="match status" value="1"/>
</dbReference>
<dbReference type="PANTHER" id="PTHR22976:SF2">
    <property type="entry name" value="BIOTIN SYNTHASE, MITOCHONDRIAL"/>
    <property type="match status" value="1"/>
</dbReference>
<evidence type="ECO:0000313" key="16">
    <source>
        <dbReference type="EMBL" id="SKA90317.1"/>
    </source>
</evidence>
<organism evidence="16 17">
    <name type="scientific">Paucidesulfovibrio gracilis DSM 16080</name>
    <dbReference type="NCBI Taxonomy" id="1121449"/>
    <lineage>
        <taxon>Bacteria</taxon>
        <taxon>Pseudomonadati</taxon>
        <taxon>Thermodesulfobacteriota</taxon>
        <taxon>Desulfovibrionia</taxon>
        <taxon>Desulfovibrionales</taxon>
        <taxon>Desulfovibrionaceae</taxon>
        <taxon>Paucidesulfovibrio</taxon>
    </lineage>
</organism>
<evidence type="ECO:0000256" key="12">
    <source>
        <dbReference type="ARBA" id="ARBA00051157"/>
    </source>
</evidence>
<evidence type="ECO:0000256" key="9">
    <source>
        <dbReference type="ARBA" id="ARBA00022756"/>
    </source>
</evidence>
<dbReference type="PROSITE" id="PS51918">
    <property type="entry name" value="RADICAL_SAM"/>
    <property type="match status" value="1"/>
</dbReference>
<comment type="function">
    <text evidence="13">Catalyzes the conversion of dethiobiotin (DTB) to biotin by the insertion of a sulfur atom into dethiobiotin via a radical-based mechanism.</text>
</comment>
<feature type="binding site" evidence="13 14">
    <location>
        <position position="80"/>
    </location>
    <ligand>
        <name>[4Fe-4S] cluster</name>
        <dbReference type="ChEBI" id="CHEBI:49883"/>
        <note>4Fe-4S-S-AdoMet</note>
    </ligand>
</feature>
<reference evidence="16 17" key="1">
    <citation type="submission" date="2017-02" db="EMBL/GenBank/DDBJ databases">
        <authorList>
            <person name="Peterson S.W."/>
        </authorList>
    </citation>
    <scope>NUCLEOTIDE SEQUENCE [LARGE SCALE GENOMIC DNA]</scope>
    <source>
        <strain evidence="16 17">DSM 16080</strain>
    </source>
</reference>
<keyword evidence="9 13" id="KW-0093">Biotin biosynthesis</keyword>
<dbReference type="STRING" id="1121449.SAMN02745704_02205"/>
<dbReference type="SFLD" id="SFLDG01278">
    <property type="entry name" value="biotin_synthase_like"/>
    <property type="match status" value="1"/>
</dbReference>
<evidence type="ECO:0000256" key="2">
    <source>
        <dbReference type="ARBA" id="ARBA00010765"/>
    </source>
</evidence>
<gene>
    <name evidence="13" type="primary">bioB</name>
    <name evidence="16" type="ORF">SAMN02745704_02205</name>
</gene>
<dbReference type="GO" id="GO:0005506">
    <property type="term" value="F:iron ion binding"/>
    <property type="evidence" value="ECO:0007669"/>
    <property type="project" value="UniProtKB-UniRule"/>
</dbReference>
<evidence type="ECO:0000313" key="17">
    <source>
        <dbReference type="Proteomes" id="UP000190027"/>
    </source>
</evidence>
<evidence type="ECO:0000256" key="4">
    <source>
        <dbReference type="ARBA" id="ARBA00022485"/>
    </source>
</evidence>
<dbReference type="UniPathway" id="UPA00078">
    <property type="reaction ID" value="UER00162"/>
</dbReference>
<dbReference type="PANTHER" id="PTHR22976">
    <property type="entry name" value="BIOTIN SYNTHASE"/>
    <property type="match status" value="1"/>
</dbReference>
<evidence type="ECO:0000256" key="8">
    <source>
        <dbReference type="ARBA" id="ARBA00022723"/>
    </source>
</evidence>
<evidence type="ECO:0000256" key="5">
    <source>
        <dbReference type="ARBA" id="ARBA00022679"/>
    </source>
</evidence>
<dbReference type="GO" id="GO:0009102">
    <property type="term" value="P:biotin biosynthetic process"/>
    <property type="evidence" value="ECO:0007669"/>
    <property type="project" value="UniProtKB-UniRule"/>
</dbReference>
<evidence type="ECO:0000256" key="14">
    <source>
        <dbReference type="PIRSR" id="PIRSR001619-1"/>
    </source>
</evidence>
<dbReference type="HAMAP" id="MF_01694">
    <property type="entry name" value="BioB"/>
    <property type="match status" value="1"/>
</dbReference>
<evidence type="ECO:0000256" key="10">
    <source>
        <dbReference type="ARBA" id="ARBA00023004"/>
    </source>
</evidence>
<dbReference type="CDD" id="cd01335">
    <property type="entry name" value="Radical_SAM"/>
    <property type="match status" value="1"/>
</dbReference>
<evidence type="ECO:0000259" key="15">
    <source>
        <dbReference type="PROSITE" id="PS51918"/>
    </source>
</evidence>
<dbReference type="SMART" id="SM00876">
    <property type="entry name" value="BATS"/>
    <property type="match status" value="1"/>
</dbReference>
<dbReference type="SUPFAM" id="SSF102114">
    <property type="entry name" value="Radical SAM enzymes"/>
    <property type="match status" value="1"/>
</dbReference>
<comment type="caution">
    <text evidence="13">Lacks conserved residue(s) required for the propagation of feature annotation.</text>
</comment>
<evidence type="ECO:0000256" key="13">
    <source>
        <dbReference type="HAMAP-Rule" id="MF_01694"/>
    </source>
</evidence>
<keyword evidence="5 13" id="KW-0808">Transferase</keyword>
<dbReference type="InterPro" id="IPR007197">
    <property type="entry name" value="rSAM"/>
</dbReference>
<feature type="domain" description="Radical SAM core" evidence="15">
    <location>
        <begin position="58"/>
        <end position="286"/>
    </location>
</feature>
<evidence type="ECO:0000256" key="6">
    <source>
        <dbReference type="ARBA" id="ARBA00022691"/>
    </source>
</evidence>
<dbReference type="GO" id="GO:0051539">
    <property type="term" value="F:4 iron, 4 sulfur cluster binding"/>
    <property type="evidence" value="ECO:0007669"/>
    <property type="project" value="UniProtKB-KW"/>
</dbReference>
<dbReference type="InterPro" id="IPR010722">
    <property type="entry name" value="BATS_dom"/>
</dbReference>
<dbReference type="InterPro" id="IPR024177">
    <property type="entry name" value="Biotin_synthase"/>
</dbReference>
<protein>
    <recommendedName>
        <fullName evidence="3 13">Biotin synthase</fullName>
        <ecNumber evidence="3 13">2.8.1.6</ecNumber>
    </recommendedName>
</protein>
<keyword evidence="10 13" id="KW-0408">Iron</keyword>
<proteinExistence type="inferred from homology"/>
<comment type="catalytic activity">
    <reaction evidence="12 13">
        <text>(4R,5S)-dethiobiotin + (sulfur carrier)-SH + 2 reduced [2Fe-2S]-[ferredoxin] + 2 S-adenosyl-L-methionine = (sulfur carrier)-H + biotin + 2 5'-deoxyadenosine + 2 L-methionine + 2 oxidized [2Fe-2S]-[ferredoxin]</text>
        <dbReference type="Rhea" id="RHEA:22060"/>
        <dbReference type="Rhea" id="RHEA-COMP:10000"/>
        <dbReference type="Rhea" id="RHEA-COMP:10001"/>
        <dbReference type="Rhea" id="RHEA-COMP:14737"/>
        <dbReference type="Rhea" id="RHEA-COMP:14739"/>
        <dbReference type="ChEBI" id="CHEBI:17319"/>
        <dbReference type="ChEBI" id="CHEBI:29917"/>
        <dbReference type="ChEBI" id="CHEBI:33737"/>
        <dbReference type="ChEBI" id="CHEBI:33738"/>
        <dbReference type="ChEBI" id="CHEBI:57586"/>
        <dbReference type="ChEBI" id="CHEBI:57844"/>
        <dbReference type="ChEBI" id="CHEBI:59789"/>
        <dbReference type="ChEBI" id="CHEBI:64428"/>
        <dbReference type="ChEBI" id="CHEBI:149473"/>
        <dbReference type="EC" id="2.8.1.6"/>
    </reaction>
</comment>
<dbReference type="OrthoDB" id="9786826at2"/>
<dbReference type="InterPro" id="IPR002684">
    <property type="entry name" value="Biotin_synth/BioAB"/>
</dbReference>
<dbReference type="Pfam" id="PF06968">
    <property type="entry name" value="BATS"/>
    <property type="match status" value="1"/>
</dbReference>
<sequence>MCESVRHGGDVPLDLEELVARACSGEPLDADWLRAVAAWPGERVGELARAAEQVRAYWFGSSVGFCGIVNARSGACSEDCAFCAQSAHHHGDAPQHGFLPLQAIREAAERLRQAGATRFSLVTSGKRLSDEDFARLLDAVHVVSALGLRADCSPGILDRARLMAFRDAGGGAYHHNLETGRSFFPRICSTHAYAEDVRAVREAVELGLEVCSGGIFGLGESWEDRLELALELRELGVCSVPINFLHPVAGTPLEDRPVLTKGEAVKIVALFRFALPDRHVRLCGGRHDVLGPQDRGLAFKCGASGVMIGDYLTLQGRDAETDAALARRAGRVPDVAGPHVNGAMRTMEEL</sequence>
<keyword evidence="11 13" id="KW-0411">Iron-sulfur</keyword>
<dbReference type="Pfam" id="PF04055">
    <property type="entry name" value="Radical_SAM"/>
    <property type="match status" value="1"/>
</dbReference>
<keyword evidence="7 13" id="KW-0001">2Fe-2S</keyword>
<evidence type="ECO:0000256" key="3">
    <source>
        <dbReference type="ARBA" id="ARBA00012236"/>
    </source>
</evidence>
<dbReference type="RefSeq" id="WP_078717755.1">
    <property type="nucleotide sequence ID" value="NZ_FUYC01000012.1"/>
</dbReference>
<evidence type="ECO:0000256" key="7">
    <source>
        <dbReference type="ARBA" id="ARBA00022714"/>
    </source>
</evidence>
<comment type="cofactor">
    <cofactor evidence="14">
        <name>[2Fe-2S] cluster</name>
        <dbReference type="ChEBI" id="CHEBI:190135"/>
    </cofactor>
    <text evidence="14">Binds 1 [2Fe-2S] cluster. The cluster is coordinated with 3 cysteines and 1 arginine.</text>
</comment>
<feature type="binding site" evidence="13 14">
    <location>
        <position position="120"/>
    </location>
    <ligand>
        <name>[2Fe-2S] cluster</name>
        <dbReference type="ChEBI" id="CHEBI:190135"/>
    </ligand>
</feature>
<keyword evidence="17" id="KW-1185">Reference proteome</keyword>
<dbReference type="InterPro" id="IPR013785">
    <property type="entry name" value="Aldolase_TIM"/>
</dbReference>
<comment type="cofactor">
    <cofactor evidence="13 14">
        <name>[4Fe-4S] cluster</name>
        <dbReference type="ChEBI" id="CHEBI:49883"/>
    </cofactor>
    <text evidence="13 14">Binds 1 [4Fe-4S] cluster. The cluster is coordinated with 3 cysteines and an exchangeable S-adenosyl-L-methionine.</text>
</comment>
<feature type="binding site" evidence="13 14">
    <location>
        <position position="83"/>
    </location>
    <ligand>
        <name>[4Fe-4S] cluster</name>
        <dbReference type="ChEBI" id="CHEBI:49883"/>
        <note>4Fe-4S-S-AdoMet</note>
    </ligand>
</feature>
<dbReference type="EMBL" id="FUYC01000012">
    <property type="protein sequence ID" value="SKA90317.1"/>
    <property type="molecule type" value="Genomic_DNA"/>
</dbReference>
<feature type="binding site" evidence="13 14">
    <location>
        <position position="211"/>
    </location>
    <ligand>
        <name>[2Fe-2S] cluster</name>
        <dbReference type="ChEBI" id="CHEBI:190135"/>
    </ligand>
</feature>
<keyword evidence="4 13" id="KW-0004">4Fe-4S</keyword>
<dbReference type="InterPro" id="IPR006638">
    <property type="entry name" value="Elp3/MiaA/NifB-like_rSAM"/>
</dbReference>
<comment type="pathway">
    <text evidence="1 13">Cofactor biosynthesis; biotin biosynthesis; biotin from 7,8-diaminononanoate: step 2/2.</text>
</comment>
<name>A0A1T4XL99_9BACT</name>
<keyword evidence="8 13" id="KW-0479">Metal-binding</keyword>
<evidence type="ECO:0000256" key="11">
    <source>
        <dbReference type="ARBA" id="ARBA00023014"/>
    </source>
</evidence>
<dbReference type="GO" id="GO:0051537">
    <property type="term" value="F:2 iron, 2 sulfur cluster binding"/>
    <property type="evidence" value="ECO:0007669"/>
    <property type="project" value="UniProtKB-KW"/>
</dbReference>
<feature type="binding site" evidence="13 14">
    <location>
        <position position="76"/>
    </location>
    <ligand>
        <name>[4Fe-4S] cluster</name>
        <dbReference type="ChEBI" id="CHEBI:49883"/>
        <note>4Fe-4S-S-AdoMet</note>
    </ligand>
</feature>
<evidence type="ECO:0000256" key="1">
    <source>
        <dbReference type="ARBA" id="ARBA00004942"/>
    </source>
</evidence>
<comment type="similarity">
    <text evidence="2 13">Belongs to the radical SAM superfamily. Biotin synthase family.</text>
</comment>
<dbReference type="InterPro" id="IPR058240">
    <property type="entry name" value="rSAM_sf"/>
</dbReference>
<accession>A0A1T4XL99</accession>
<dbReference type="GO" id="GO:0004076">
    <property type="term" value="F:biotin synthase activity"/>
    <property type="evidence" value="ECO:0007669"/>
    <property type="project" value="UniProtKB-UniRule"/>
</dbReference>
<dbReference type="EC" id="2.8.1.6" evidence="3 13"/>
<feature type="binding site" evidence="13 14">
    <location>
        <position position="281"/>
    </location>
    <ligand>
        <name>[2Fe-2S] cluster</name>
        <dbReference type="ChEBI" id="CHEBI:190135"/>
    </ligand>
</feature>
<dbReference type="AlphaFoldDB" id="A0A1T4XL99"/>
<comment type="cofactor">
    <cofactor evidence="13">
        <name>[2Fe-2S] cluster</name>
        <dbReference type="ChEBI" id="CHEBI:190135"/>
    </cofactor>
    <text evidence="13">Binds 1 [2Fe-2S] cluster. The cluster is coordinated with 3 cysteines and 1 arginine.</text>
</comment>
<dbReference type="Proteomes" id="UP000190027">
    <property type="component" value="Unassembled WGS sequence"/>
</dbReference>
<dbReference type="SFLD" id="SFLDG01060">
    <property type="entry name" value="BATS_domain_containing"/>
    <property type="match status" value="1"/>
</dbReference>
<dbReference type="SMART" id="SM00729">
    <property type="entry name" value="Elp3"/>
    <property type="match status" value="1"/>
</dbReference>
<dbReference type="NCBIfam" id="TIGR00433">
    <property type="entry name" value="bioB"/>
    <property type="match status" value="1"/>
</dbReference>
<dbReference type="Gene3D" id="3.20.20.70">
    <property type="entry name" value="Aldolase class I"/>
    <property type="match status" value="1"/>
</dbReference>